<dbReference type="Pfam" id="PF11839">
    <property type="entry name" value="Alanine_zipper"/>
    <property type="match status" value="1"/>
</dbReference>
<keyword evidence="3" id="KW-1185">Reference proteome</keyword>
<dbReference type="OrthoDB" id="5574292at2"/>
<evidence type="ECO:0000313" key="3">
    <source>
        <dbReference type="Proteomes" id="UP000266313"/>
    </source>
</evidence>
<dbReference type="KEGG" id="mmai:sS8_4001"/>
<name>A0A250KWG4_9GAMM</name>
<reference evidence="2 3" key="1">
    <citation type="submission" date="2016-12" db="EMBL/GenBank/DDBJ databases">
        <title>Genome sequencing of Methylocaldum marinum.</title>
        <authorList>
            <person name="Takeuchi M."/>
            <person name="Kamagata Y."/>
            <person name="Hiraoka S."/>
            <person name="Oshima K."/>
            <person name="Hattori M."/>
            <person name="Iwasaki W."/>
        </authorList>
    </citation>
    <scope>NUCLEOTIDE SEQUENCE [LARGE SCALE GENOMIC DNA]</scope>
    <source>
        <strain evidence="2 3">S8</strain>
    </source>
</reference>
<gene>
    <name evidence="2" type="ORF">sS8_4001</name>
</gene>
<organism evidence="2 3">
    <name type="scientific">Methylocaldum marinum</name>
    <dbReference type="NCBI Taxonomy" id="1432792"/>
    <lineage>
        <taxon>Bacteria</taxon>
        <taxon>Pseudomonadati</taxon>
        <taxon>Pseudomonadota</taxon>
        <taxon>Gammaproteobacteria</taxon>
        <taxon>Methylococcales</taxon>
        <taxon>Methylococcaceae</taxon>
        <taxon>Methylocaldum</taxon>
    </lineage>
</organism>
<dbReference type="PROSITE" id="PS51257">
    <property type="entry name" value="PROKAR_LIPOPROTEIN"/>
    <property type="match status" value="1"/>
</dbReference>
<proteinExistence type="predicted"/>
<dbReference type="RefSeq" id="WP_119631199.1">
    <property type="nucleotide sequence ID" value="NZ_AP017928.1"/>
</dbReference>
<dbReference type="AlphaFoldDB" id="A0A250KWG4"/>
<evidence type="ECO:0000313" key="2">
    <source>
        <dbReference type="EMBL" id="BBA35932.1"/>
    </source>
</evidence>
<dbReference type="Proteomes" id="UP000266313">
    <property type="component" value="Chromosome"/>
</dbReference>
<protein>
    <submittedName>
        <fullName evidence="2">Lipoprotein</fullName>
    </submittedName>
</protein>
<evidence type="ECO:0000256" key="1">
    <source>
        <dbReference type="SAM" id="MobiDB-lite"/>
    </source>
</evidence>
<accession>A0A250KWG4</accession>
<dbReference type="InterPro" id="IPR021793">
    <property type="entry name" value="Oprl"/>
</dbReference>
<feature type="compositionally biased region" description="Low complexity" evidence="1">
    <location>
        <begin position="68"/>
        <end position="77"/>
    </location>
</feature>
<sequence length="92" mass="9580">MMKATKLGVLLLSAGLTVGCASKSDLNNLQTQVDGLKAEVSSVRSTSEEALSAAQAAESKAASAESAARRAAASSEEVNSKLDRMFRKSMMK</sequence>
<keyword evidence="2" id="KW-0449">Lipoprotein</keyword>
<feature type="region of interest" description="Disordered" evidence="1">
    <location>
        <begin position="68"/>
        <end position="92"/>
    </location>
</feature>
<dbReference type="NCBIfam" id="NF040598">
    <property type="entry name" value="Ala_zip_lipo"/>
    <property type="match status" value="1"/>
</dbReference>
<dbReference type="EMBL" id="AP017928">
    <property type="protein sequence ID" value="BBA35932.1"/>
    <property type="molecule type" value="Genomic_DNA"/>
</dbReference>